<dbReference type="InterPro" id="IPR037523">
    <property type="entry name" value="VOC_core"/>
</dbReference>
<dbReference type="OrthoDB" id="9795306at2"/>
<name>A0A5C7AP32_9FLAO</name>
<dbReference type="SUPFAM" id="SSF54593">
    <property type="entry name" value="Glyoxalase/Bleomycin resistance protein/Dihydroxybiphenyl dioxygenase"/>
    <property type="match status" value="1"/>
</dbReference>
<proteinExistence type="predicted"/>
<sequence length="130" mass="14700">MASYKPDNYNSLSPYLIVDDAEKLVSLLKIVFAATELRRYHREDGSIMHLELQIDDSVLMISDSTEDYTASPTMLHIYVEDVFKTFDVAIANDCHLLERPTAIESGPDIRGAFMDYAGNYWAVSTQKAEV</sequence>
<dbReference type="Proteomes" id="UP000321734">
    <property type="component" value="Unassembled WGS sequence"/>
</dbReference>
<dbReference type="PROSITE" id="PS51819">
    <property type="entry name" value="VOC"/>
    <property type="match status" value="1"/>
</dbReference>
<accession>A0A5C7AP32</accession>
<dbReference type="InterPro" id="IPR029068">
    <property type="entry name" value="Glyas_Bleomycin-R_OHBP_Dase"/>
</dbReference>
<dbReference type="PANTHER" id="PTHR34109">
    <property type="entry name" value="BNAUNNG04460D PROTEIN-RELATED"/>
    <property type="match status" value="1"/>
</dbReference>
<dbReference type="Gene3D" id="3.30.720.120">
    <property type="match status" value="1"/>
</dbReference>
<organism evidence="2 3">
    <name type="scientific">Gelidibacter salicanalis</name>
    <dbReference type="NCBI Taxonomy" id="291193"/>
    <lineage>
        <taxon>Bacteria</taxon>
        <taxon>Pseudomonadati</taxon>
        <taxon>Bacteroidota</taxon>
        <taxon>Flavobacteriia</taxon>
        <taxon>Flavobacteriales</taxon>
        <taxon>Flavobacteriaceae</taxon>
        <taxon>Gelidibacter</taxon>
    </lineage>
</organism>
<dbReference type="RefSeq" id="WP_146888361.1">
    <property type="nucleotide sequence ID" value="NZ_VORX01000001.1"/>
</dbReference>
<dbReference type="PANTHER" id="PTHR34109:SF1">
    <property type="entry name" value="VOC DOMAIN-CONTAINING PROTEIN"/>
    <property type="match status" value="1"/>
</dbReference>
<comment type="caution">
    <text evidence="2">The sequence shown here is derived from an EMBL/GenBank/DDBJ whole genome shotgun (WGS) entry which is preliminary data.</text>
</comment>
<protein>
    <submittedName>
        <fullName evidence="2">VOC family protein</fullName>
    </submittedName>
</protein>
<gene>
    <name evidence="2" type="ORF">ES711_00405</name>
</gene>
<dbReference type="EMBL" id="VORX01000001">
    <property type="protein sequence ID" value="TXE10408.1"/>
    <property type="molecule type" value="Genomic_DNA"/>
</dbReference>
<evidence type="ECO:0000313" key="2">
    <source>
        <dbReference type="EMBL" id="TXE10408.1"/>
    </source>
</evidence>
<evidence type="ECO:0000259" key="1">
    <source>
        <dbReference type="PROSITE" id="PS51819"/>
    </source>
</evidence>
<dbReference type="AlphaFoldDB" id="A0A5C7AP32"/>
<feature type="domain" description="VOC" evidence="1">
    <location>
        <begin position="8"/>
        <end position="126"/>
    </location>
</feature>
<evidence type="ECO:0000313" key="3">
    <source>
        <dbReference type="Proteomes" id="UP000321734"/>
    </source>
</evidence>
<reference evidence="2 3" key="1">
    <citation type="submission" date="2019-08" db="EMBL/GenBank/DDBJ databases">
        <title>Genome sequence of Gelidibacter salicanalis IC162T.</title>
        <authorList>
            <person name="Bowman J.P."/>
        </authorList>
    </citation>
    <scope>NUCLEOTIDE SEQUENCE [LARGE SCALE GENOMIC DNA]</scope>
    <source>
        <strain evidence="2 3">IC162</strain>
    </source>
</reference>
<keyword evidence="3" id="KW-1185">Reference proteome</keyword>